<evidence type="ECO:0000256" key="1">
    <source>
        <dbReference type="SAM" id="MobiDB-lite"/>
    </source>
</evidence>
<evidence type="ECO:0000313" key="3">
    <source>
        <dbReference type="EMBL" id="KXS15611.1"/>
    </source>
</evidence>
<protein>
    <submittedName>
        <fullName evidence="3">Uncharacterized protein</fullName>
    </submittedName>
</protein>
<name>A0A139AFM0_GONPJ</name>
<gene>
    <name evidence="3" type="ORF">M427DRAFT_323360</name>
</gene>
<sequence>MGSFTALLAYSVSFATISAIAQLAWAQTETFFRRQGELVVLQKTSAQLPDSQPDTSPPPTQRDSSTSATKSLTRLPEPWWTLRPSAPPHRHGWRRNCPSLQSGATSIKCWRRSRSLKRRLRG</sequence>
<evidence type="ECO:0000313" key="4">
    <source>
        <dbReference type="Proteomes" id="UP000070544"/>
    </source>
</evidence>
<proteinExistence type="predicted"/>
<organism evidence="3 4">
    <name type="scientific">Gonapodya prolifera (strain JEL478)</name>
    <name type="common">Monoblepharis prolifera</name>
    <dbReference type="NCBI Taxonomy" id="1344416"/>
    <lineage>
        <taxon>Eukaryota</taxon>
        <taxon>Fungi</taxon>
        <taxon>Fungi incertae sedis</taxon>
        <taxon>Chytridiomycota</taxon>
        <taxon>Chytridiomycota incertae sedis</taxon>
        <taxon>Monoblepharidomycetes</taxon>
        <taxon>Monoblepharidales</taxon>
        <taxon>Gonapodyaceae</taxon>
        <taxon>Gonapodya</taxon>
    </lineage>
</organism>
<keyword evidence="2" id="KW-0732">Signal</keyword>
<reference evidence="3 4" key="1">
    <citation type="journal article" date="2015" name="Genome Biol. Evol.">
        <title>Phylogenomic analyses indicate that early fungi evolved digesting cell walls of algal ancestors of land plants.</title>
        <authorList>
            <person name="Chang Y."/>
            <person name="Wang S."/>
            <person name="Sekimoto S."/>
            <person name="Aerts A.L."/>
            <person name="Choi C."/>
            <person name="Clum A."/>
            <person name="LaButti K.M."/>
            <person name="Lindquist E.A."/>
            <person name="Yee Ngan C."/>
            <person name="Ohm R.A."/>
            <person name="Salamov A.A."/>
            <person name="Grigoriev I.V."/>
            <person name="Spatafora J.W."/>
            <person name="Berbee M.L."/>
        </authorList>
    </citation>
    <scope>NUCLEOTIDE SEQUENCE [LARGE SCALE GENOMIC DNA]</scope>
    <source>
        <strain evidence="3 4">JEL478</strain>
    </source>
</reference>
<dbReference type="AlphaFoldDB" id="A0A139AFM0"/>
<accession>A0A139AFM0</accession>
<dbReference type="EMBL" id="KQ965761">
    <property type="protein sequence ID" value="KXS15611.1"/>
    <property type="molecule type" value="Genomic_DNA"/>
</dbReference>
<keyword evidence="4" id="KW-1185">Reference proteome</keyword>
<feature type="region of interest" description="Disordered" evidence="1">
    <location>
        <begin position="43"/>
        <end position="103"/>
    </location>
</feature>
<feature type="signal peptide" evidence="2">
    <location>
        <begin position="1"/>
        <end position="26"/>
    </location>
</feature>
<evidence type="ECO:0000256" key="2">
    <source>
        <dbReference type="SAM" id="SignalP"/>
    </source>
</evidence>
<feature type="chain" id="PRO_5007296156" evidence="2">
    <location>
        <begin position="27"/>
        <end position="122"/>
    </location>
</feature>
<dbReference type="Proteomes" id="UP000070544">
    <property type="component" value="Unassembled WGS sequence"/>
</dbReference>